<dbReference type="Pfam" id="PF03551">
    <property type="entry name" value="PadR"/>
    <property type="match status" value="1"/>
</dbReference>
<dbReference type="SUPFAM" id="SSF46785">
    <property type="entry name" value="Winged helix' DNA-binding domain"/>
    <property type="match status" value="1"/>
</dbReference>
<dbReference type="AlphaFoldDB" id="A0A3S0R4T9"/>
<comment type="caution">
    <text evidence="2">The sequence shown here is derived from an EMBL/GenBank/DDBJ whole genome shotgun (WGS) entry which is preliminary data.</text>
</comment>
<dbReference type="InterPro" id="IPR052509">
    <property type="entry name" value="Metal_resp_DNA-bind_regulator"/>
</dbReference>
<dbReference type="InterPro" id="IPR036390">
    <property type="entry name" value="WH_DNA-bd_sf"/>
</dbReference>
<gene>
    <name evidence="2" type="ORF">EK386_16420</name>
</gene>
<reference evidence="2 3" key="1">
    <citation type="submission" date="2018-12" db="EMBL/GenBank/DDBJ databases">
        <title>Lysinibacillus antri sp. nov., isolated from a cave soil.</title>
        <authorList>
            <person name="Narsing Rao M.P."/>
            <person name="Zhang H."/>
            <person name="Dong Z.-Y."/>
            <person name="Niu X.-K."/>
            <person name="Zhang K."/>
            <person name="Fang B.-Z."/>
            <person name="Kang Y.-Q."/>
            <person name="Xiao M."/>
            <person name="Li W.-J."/>
        </authorList>
    </citation>
    <scope>NUCLEOTIDE SEQUENCE [LARGE SCALE GENOMIC DNA]</scope>
    <source>
        <strain evidence="2 3">SYSU K30002</strain>
    </source>
</reference>
<dbReference type="PANTHER" id="PTHR33169">
    <property type="entry name" value="PADR-FAMILY TRANSCRIPTIONAL REGULATOR"/>
    <property type="match status" value="1"/>
</dbReference>
<accession>A0A3S0R4T9</accession>
<dbReference type="Gene3D" id="1.10.10.10">
    <property type="entry name" value="Winged helix-like DNA-binding domain superfamily/Winged helix DNA-binding domain"/>
    <property type="match status" value="1"/>
</dbReference>
<dbReference type="RefSeq" id="WP_126660265.1">
    <property type="nucleotide sequence ID" value="NZ_RYYR01000029.1"/>
</dbReference>
<name>A0A3S0R4T9_9BACI</name>
<dbReference type="Proteomes" id="UP000287910">
    <property type="component" value="Unassembled WGS sequence"/>
</dbReference>
<evidence type="ECO:0000313" key="2">
    <source>
        <dbReference type="EMBL" id="RUL48819.1"/>
    </source>
</evidence>
<feature type="domain" description="Transcription regulator PadR N-terminal" evidence="1">
    <location>
        <begin position="25"/>
        <end position="88"/>
    </location>
</feature>
<evidence type="ECO:0000259" key="1">
    <source>
        <dbReference type="Pfam" id="PF03551"/>
    </source>
</evidence>
<keyword evidence="3" id="KW-1185">Reference proteome</keyword>
<sequence length="113" mass="13153">MGRNVSLEMGELTDTAYYILLSLMDAKHGYLIMQTIEEMTNQRFSIGPASMYTTIKKLLAAELIQLFDDHDPKRKSYIATEKGIELLKEEVKRRREMVLHAEEIFKRKGEQLT</sequence>
<dbReference type="EMBL" id="RYYR01000029">
    <property type="protein sequence ID" value="RUL48819.1"/>
    <property type="molecule type" value="Genomic_DNA"/>
</dbReference>
<proteinExistence type="predicted"/>
<dbReference type="PANTHER" id="PTHR33169:SF13">
    <property type="entry name" value="PADR-FAMILY TRANSCRIPTIONAL REGULATOR"/>
    <property type="match status" value="1"/>
</dbReference>
<dbReference type="InterPro" id="IPR036388">
    <property type="entry name" value="WH-like_DNA-bd_sf"/>
</dbReference>
<protein>
    <submittedName>
        <fullName evidence="2">PadR family transcriptional regulator</fullName>
    </submittedName>
</protein>
<organism evidence="2 3">
    <name type="scientific">Lysinibacillus antri</name>
    <dbReference type="NCBI Taxonomy" id="2498145"/>
    <lineage>
        <taxon>Bacteria</taxon>
        <taxon>Bacillati</taxon>
        <taxon>Bacillota</taxon>
        <taxon>Bacilli</taxon>
        <taxon>Bacillales</taxon>
        <taxon>Bacillaceae</taxon>
        <taxon>Lysinibacillus</taxon>
    </lineage>
</organism>
<evidence type="ECO:0000313" key="3">
    <source>
        <dbReference type="Proteomes" id="UP000287910"/>
    </source>
</evidence>
<dbReference type="InterPro" id="IPR005149">
    <property type="entry name" value="Tscrpt_reg_PadR_N"/>
</dbReference>